<name>A0A6L5QFY8_9BURK</name>
<proteinExistence type="predicted"/>
<reference evidence="1 2" key="1">
    <citation type="submission" date="2019-11" db="EMBL/GenBank/DDBJ databases">
        <title>Novel species isolated from a subtropical stream in China.</title>
        <authorList>
            <person name="Lu H."/>
        </authorList>
    </citation>
    <scope>NUCLEOTIDE SEQUENCE [LARGE SCALE GENOMIC DNA]</scope>
    <source>
        <strain evidence="1 2">FT25W</strain>
    </source>
</reference>
<evidence type="ECO:0000313" key="1">
    <source>
        <dbReference type="EMBL" id="MRX08609.1"/>
    </source>
</evidence>
<dbReference type="AlphaFoldDB" id="A0A6L5QFY8"/>
<dbReference type="Proteomes" id="UP000481037">
    <property type="component" value="Unassembled WGS sequence"/>
</dbReference>
<accession>A0A6L5QFY8</accession>
<keyword evidence="2" id="KW-1185">Reference proteome</keyword>
<comment type="caution">
    <text evidence="1">The sequence shown here is derived from an EMBL/GenBank/DDBJ whole genome shotgun (WGS) entry which is preliminary data.</text>
</comment>
<dbReference type="EMBL" id="WKJM01000008">
    <property type="protein sequence ID" value="MRX08609.1"/>
    <property type="molecule type" value="Genomic_DNA"/>
</dbReference>
<organism evidence="1 2">
    <name type="scientific">Duganella alba</name>
    <dbReference type="NCBI Taxonomy" id="2666081"/>
    <lineage>
        <taxon>Bacteria</taxon>
        <taxon>Pseudomonadati</taxon>
        <taxon>Pseudomonadota</taxon>
        <taxon>Betaproteobacteria</taxon>
        <taxon>Burkholderiales</taxon>
        <taxon>Oxalobacteraceae</taxon>
        <taxon>Telluria group</taxon>
        <taxon>Duganella</taxon>
    </lineage>
</organism>
<evidence type="ECO:0000313" key="2">
    <source>
        <dbReference type="Proteomes" id="UP000481037"/>
    </source>
</evidence>
<protein>
    <submittedName>
        <fullName evidence="1">Uncharacterized protein</fullName>
    </submittedName>
</protein>
<dbReference type="RefSeq" id="WP_154370154.1">
    <property type="nucleotide sequence ID" value="NZ_WKJM01000008.1"/>
</dbReference>
<gene>
    <name evidence="1" type="ORF">GJ697_12235</name>
</gene>
<sequence>MTEKLDRLHSVAADYLALHIKHAGDGRSHFRATFSMIIEKQVYPVLMLGTADGRVQDGDAVAILNPDVELLETLGPIINQSSITESVTGKCDGMAHVHYEAYIKRPGNGTRIGKYAPRAELTSPKFDIT</sequence>